<evidence type="ECO:0000313" key="3">
    <source>
        <dbReference type="Proteomes" id="UP001432322"/>
    </source>
</evidence>
<dbReference type="Proteomes" id="UP001432322">
    <property type="component" value="Unassembled WGS sequence"/>
</dbReference>
<sequence length="139" mass="14469">CRSCAKDFITKTTIDKDSKMFDSDEIEVNGECATRTLTCSGPSSVIEINYDGGSIMDGNDGSVDQTSTVVATCNVAGTAWVVGGRDITQAECAAVPPCRTCAENLITVITTGTGGKPFTSDKIDTTSTTCATRTFVCNG</sequence>
<evidence type="ECO:0000259" key="1">
    <source>
        <dbReference type="SMART" id="SM01048"/>
    </source>
</evidence>
<reference evidence="2" key="1">
    <citation type="submission" date="2023-10" db="EMBL/GenBank/DDBJ databases">
        <title>Genome assembly of Pristionchus species.</title>
        <authorList>
            <person name="Yoshida K."/>
            <person name="Sommer R.J."/>
        </authorList>
    </citation>
    <scope>NUCLEOTIDE SEQUENCE</scope>
    <source>
        <strain evidence="2">RS5133</strain>
    </source>
</reference>
<comment type="caution">
    <text evidence="2">The sequence shown here is derived from an EMBL/GenBank/DDBJ whole genome shotgun (WGS) entry which is preliminary data.</text>
</comment>
<gene>
    <name evidence="2" type="ORF">PFISCL1PPCAC_25886</name>
</gene>
<dbReference type="AlphaFoldDB" id="A0AAV5WV78"/>
<dbReference type="InterPro" id="IPR002601">
    <property type="entry name" value="C6_domain"/>
</dbReference>
<protein>
    <recommendedName>
        <fullName evidence="1">C6 domain-containing protein</fullName>
    </recommendedName>
</protein>
<dbReference type="Pfam" id="PF01681">
    <property type="entry name" value="C6"/>
    <property type="match status" value="1"/>
</dbReference>
<dbReference type="SMART" id="SM01048">
    <property type="entry name" value="C6"/>
    <property type="match status" value="1"/>
</dbReference>
<organism evidence="2 3">
    <name type="scientific">Pristionchus fissidentatus</name>
    <dbReference type="NCBI Taxonomy" id="1538716"/>
    <lineage>
        <taxon>Eukaryota</taxon>
        <taxon>Metazoa</taxon>
        <taxon>Ecdysozoa</taxon>
        <taxon>Nematoda</taxon>
        <taxon>Chromadorea</taxon>
        <taxon>Rhabditida</taxon>
        <taxon>Rhabditina</taxon>
        <taxon>Diplogasteromorpha</taxon>
        <taxon>Diplogasteroidea</taxon>
        <taxon>Neodiplogasteridae</taxon>
        <taxon>Pristionchus</taxon>
    </lineage>
</organism>
<dbReference type="EMBL" id="BTSY01000006">
    <property type="protein sequence ID" value="GMT34589.1"/>
    <property type="molecule type" value="Genomic_DNA"/>
</dbReference>
<feature type="domain" description="C6" evidence="1">
    <location>
        <begin position="1"/>
        <end position="92"/>
    </location>
</feature>
<feature type="non-terminal residue" evidence="2">
    <location>
        <position position="139"/>
    </location>
</feature>
<dbReference type="PANTHER" id="PTHR21629:SF5">
    <property type="entry name" value="C6 DOMAIN-CONTAINING PROTEIN"/>
    <property type="match status" value="1"/>
</dbReference>
<accession>A0AAV5WV78</accession>
<feature type="non-terminal residue" evidence="2">
    <location>
        <position position="1"/>
    </location>
</feature>
<proteinExistence type="predicted"/>
<name>A0AAV5WV78_9BILA</name>
<dbReference type="PANTHER" id="PTHR21629">
    <property type="entry name" value="C6 DOMAIN-CONTAINING PROTEIN"/>
    <property type="match status" value="1"/>
</dbReference>
<evidence type="ECO:0000313" key="2">
    <source>
        <dbReference type="EMBL" id="GMT34589.1"/>
    </source>
</evidence>
<keyword evidence="3" id="KW-1185">Reference proteome</keyword>